<accession>A0A9N9K4J3</accession>
<gene>
    <name evidence="1" type="ORF">DERYTH_LOCUS24896</name>
</gene>
<dbReference type="EMBL" id="CAJVPY010043841">
    <property type="protein sequence ID" value="CAG8808500.1"/>
    <property type="molecule type" value="Genomic_DNA"/>
</dbReference>
<evidence type="ECO:0000313" key="1">
    <source>
        <dbReference type="EMBL" id="CAG8808500.1"/>
    </source>
</evidence>
<evidence type="ECO:0000313" key="2">
    <source>
        <dbReference type="Proteomes" id="UP000789405"/>
    </source>
</evidence>
<protein>
    <submittedName>
        <fullName evidence="1">5827_t:CDS:1</fullName>
    </submittedName>
</protein>
<feature type="non-terminal residue" evidence="1">
    <location>
        <position position="53"/>
    </location>
</feature>
<proteinExistence type="predicted"/>
<dbReference type="AlphaFoldDB" id="A0A9N9K4J3"/>
<keyword evidence="2" id="KW-1185">Reference proteome</keyword>
<name>A0A9N9K4J3_9GLOM</name>
<dbReference type="OrthoDB" id="18797at2759"/>
<sequence length="53" mass="5798">IGCIEISSEEETTRARAIDMRGSVFVLDELTTNLDEGNFENLMAGIEGSQTFS</sequence>
<reference evidence="1" key="1">
    <citation type="submission" date="2021-06" db="EMBL/GenBank/DDBJ databases">
        <authorList>
            <person name="Kallberg Y."/>
            <person name="Tangrot J."/>
            <person name="Rosling A."/>
        </authorList>
    </citation>
    <scope>NUCLEOTIDE SEQUENCE</scope>
    <source>
        <strain evidence="1">MA453B</strain>
    </source>
</reference>
<organism evidence="1 2">
    <name type="scientific">Dentiscutata erythropus</name>
    <dbReference type="NCBI Taxonomy" id="1348616"/>
    <lineage>
        <taxon>Eukaryota</taxon>
        <taxon>Fungi</taxon>
        <taxon>Fungi incertae sedis</taxon>
        <taxon>Mucoromycota</taxon>
        <taxon>Glomeromycotina</taxon>
        <taxon>Glomeromycetes</taxon>
        <taxon>Diversisporales</taxon>
        <taxon>Gigasporaceae</taxon>
        <taxon>Dentiscutata</taxon>
    </lineage>
</organism>
<dbReference type="Proteomes" id="UP000789405">
    <property type="component" value="Unassembled WGS sequence"/>
</dbReference>
<comment type="caution">
    <text evidence="1">The sequence shown here is derived from an EMBL/GenBank/DDBJ whole genome shotgun (WGS) entry which is preliminary data.</text>
</comment>